<gene>
    <name evidence="5" type="primary">LOC118415457</name>
</gene>
<feature type="compositionally biased region" description="Basic and acidic residues" evidence="1">
    <location>
        <begin position="775"/>
        <end position="788"/>
    </location>
</feature>
<organism evidence="4 5">
    <name type="scientific">Branchiostoma floridae</name>
    <name type="common">Florida lancelet</name>
    <name type="synonym">Amphioxus</name>
    <dbReference type="NCBI Taxonomy" id="7739"/>
    <lineage>
        <taxon>Eukaryota</taxon>
        <taxon>Metazoa</taxon>
        <taxon>Chordata</taxon>
        <taxon>Cephalochordata</taxon>
        <taxon>Leptocardii</taxon>
        <taxon>Amphioxiformes</taxon>
        <taxon>Branchiostomatidae</taxon>
        <taxon>Branchiostoma</taxon>
    </lineage>
</organism>
<dbReference type="OrthoDB" id="6131042at2759"/>
<sequence>MSTTTLWEDAVSSTDVGRSGLETTTRKNDEERSSYTERADKKRQRSGGGTREDGSSTSVREQEPANKKRVIAKPQVQQKNGRPLAKEHIPLQRKLIKTTDKMVRYQMHRETLLKYLEEDLVPMGLKIEKTAVIGTTSPEFQRRWNETLHETSKTLMTLIIEFYGSAEADLDNNIASLNREVEKLPQDAQDILEKNVETFKDNKRAALTKKRDKKLQRDKELVNTRAQDAPKKMGPKNGDNPPRRGGAPDKTRQQQRQATEKDAKTTKQASKNYQQPQGRRQVRGKPPQPKARRENPITRLAAAIEDYNRQELIQDIHAFFRRLRLREFFADHDRSEPTRFKEKSNWNPPTHRDPALETFTMAVEKEILEHQKTMSEPHKKNISELERKALVELKKMTNVIIKPADKGSAVVIMNREDYIQEALRQLNNKDHYKKVDHCLSEEHATKVRRTLLHLREEGILDDTTYNYLAPPQHPRTPNFYLLPKIHKEGNPGRPILSANDCATERISAFADFHLRPLVTRLPSYIRDTTDFLRRLNKLGKVPPNATLVTLDVSSLYTNIPTDEGIQACREALQKNPADVPTEAICQLLDNILNLNNFDFNEEHYIQIQGTAMGTRVAPSYANIFMGNFEERHVYKRTPRPWIWWRYIDDIFAVWTRSEEELKAFIQDLNEAHRTIKFTVETSKTSINFLDVTVIISEGEITTDLYTKPTDKHQYLLRNSSHPKHCKQGIPYGQFLRLRRICSSTPRFKEKAAEFRQHFQQRGYEEALLDDAITRAQERPREDTLKEKGPTPPQERTVLVTTYSPHLPPLQTIIRKYWHLLQLSTRTKDIFKDSPLFAYRRNKNIKDLLVRAQIPKEDKNFLKKFTPSGSFPCGRNKCSTCTHIKKINYFTSHRTGERHLIRNHINCQSRNIVYLIQCKICGLQYVGETKQTLANRLNGHRSSINTKKDTPVSAHFNLTDHNIADLEVLGIEKLRYTGHEDTTRQRRLQRESYWIHQLRTLHPEGLNQESLEITRV</sequence>
<dbReference type="SUPFAM" id="SSF82771">
    <property type="entry name" value="GIY-YIG endonuclease"/>
    <property type="match status" value="1"/>
</dbReference>
<dbReference type="InterPro" id="IPR000477">
    <property type="entry name" value="RT_dom"/>
</dbReference>
<dbReference type="PROSITE" id="PS50164">
    <property type="entry name" value="GIY_YIG"/>
    <property type="match status" value="1"/>
</dbReference>
<reference evidence="5" key="2">
    <citation type="submission" date="2025-08" db="UniProtKB">
        <authorList>
            <consortium name="RefSeq"/>
        </authorList>
    </citation>
    <scope>IDENTIFICATION</scope>
    <source>
        <strain evidence="5">S238N-H82</strain>
        <tissue evidence="5">Testes</tissue>
    </source>
</reference>
<keyword evidence="4" id="KW-1185">Reference proteome</keyword>
<feature type="region of interest" description="Disordered" evidence="1">
    <location>
        <begin position="1"/>
        <end position="83"/>
    </location>
</feature>
<evidence type="ECO:0000313" key="5">
    <source>
        <dbReference type="RefSeq" id="XP_035675994.1"/>
    </source>
</evidence>
<proteinExistence type="predicted"/>
<feature type="region of interest" description="Disordered" evidence="1">
    <location>
        <begin position="775"/>
        <end position="794"/>
    </location>
</feature>
<dbReference type="GeneID" id="118415457"/>
<dbReference type="InterPro" id="IPR058912">
    <property type="entry name" value="HTH_animal"/>
</dbReference>
<dbReference type="OMA" id="IRIREHM"/>
<feature type="domain" description="GIY-YIG" evidence="2">
    <location>
        <begin position="908"/>
        <end position="1007"/>
    </location>
</feature>
<dbReference type="Proteomes" id="UP000001554">
    <property type="component" value="Chromosome 5"/>
</dbReference>
<dbReference type="PANTHER" id="PTHR21301:SF10">
    <property type="entry name" value="REVERSE TRANSCRIPTASE DOMAIN-CONTAINING PROTEIN"/>
    <property type="match status" value="1"/>
</dbReference>
<feature type="region of interest" description="Disordered" evidence="1">
    <location>
        <begin position="203"/>
        <end position="296"/>
    </location>
</feature>
<dbReference type="KEGG" id="bfo:118415457"/>
<dbReference type="RefSeq" id="XP_035675994.1">
    <property type="nucleotide sequence ID" value="XM_035820101.1"/>
</dbReference>
<reference evidence="4" key="1">
    <citation type="journal article" date="2020" name="Nat. Ecol. Evol.">
        <title>Deeply conserved synteny resolves early events in vertebrate evolution.</title>
        <authorList>
            <person name="Simakov O."/>
            <person name="Marletaz F."/>
            <person name="Yue J.X."/>
            <person name="O'Connell B."/>
            <person name="Jenkins J."/>
            <person name="Brandt A."/>
            <person name="Calef R."/>
            <person name="Tung C.H."/>
            <person name="Huang T.K."/>
            <person name="Schmutz J."/>
            <person name="Satoh N."/>
            <person name="Yu J.K."/>
            <person name="Putnam N.H."/>
            <person name="Green R.E."/>
            <person name="Rokhsar D.S."/>
        </authorList>
    </citation>
    <scope>NUCLEOTIDE SEQUENCE [LARGE SCALE GENOMIC DNA]</scope>
    <source>
        <strain evidence="4">S238N-H82</strain>
    </source>
</reference>
<dbReference type="AlphaFoldDB" id="A0A9J7MR85"/>
<feature type="domain" description="Reverse transcriptase" evidence="3">
    <location>
        <begin position="463"/>
        <end position="716"/>
    </location>
</feature>
<dbReference type="CDD" id="cd10442">
    <property type="entry name" value="GIY-YIG_PLEs"/>
    <property type="match status" value="1"/>
</dbReference>
<protein>
    <submittedName>
        <fullName evidence="5">Uncharacterized protein LOC118415457</fullName>
    </submittedName>
</protein>
<name>A0A9J7MR85_BRAFL</name>
<dbReference type="PROSITE" id="PS50878">
    <property type="entry name" value="RT_POL"/>
    <property type="match status" value="1"/>
</dbReference>
<feature type="region of interest" description="Disordered" evidence="1">
    <location>
        <begin position="334"/>
        <end position="353"/>
    </location>
</feature>
<dbReference type="Gene3D" id="3.40.1440.10">
    <property type="entry name" value="GIY-YIG endonuclease"/>
    <property type="match status" value="1"/>
</dbReference>
<evidence type="ECO:0000259" key="3">
    <source>
        <dbReference type="PROSITE" id="PS50878"/>
    </source>
</evidence>
<evidence type="ECO:0000313" key="4">
    <source>
        <dbReference type="Proteomes" id="UP000001554"/>
    </source>
</evidence>
<feature type="compositionally biased region" description="Basic and acidic residues" evidence="1">
    <location>
        <begin position="50"/>
        <end position="66"/>
    </location>
</feature>
<evidence type="ECO:0000256" key="1">
    <source>
        <dbReference type="SAM" id="MobiDB-lite"/>
    </source>
</evidence>
<dbReference type="Pfam" id="PF00078">
    <property type="entry name" value="RVT_1"/>
    <property type="match status" value="1"/>
</dbReference>
<feature type="compositionally biased region" description="Polar residues" evidence="1">
    <location>
        <begin position="1"/>
        <end position="16"/>
    </location>
</feature>
<feature type="compositionally biased region" description="Basic and acidic residues" evidence="1">
    <location>
        <begin position="246"/>
        <end position="265"/>
    </location>
</feature>
<dbReference type="PANTHER" id="PTHR21301">
    <property type="entry name" value="REVERSE TRANSCRIPTASE"/>
    <property type="match status" value="1"/>
</dbReference>
<feature type="compositionally biased region" description="Basic and acidic residues" evidence="1">
    <location>
        <begin position="24"/>
        <end position="40"/>
    </location>
</feature>
<feature type="compositionally biased region" description="Polar residues" evidence="1">
    <location>
        <begin position="266"/>
        <end position="278"/>
    </location>
</feature>
<dbReference type="CDD" id="cd00304">
    <property type="entry name" value="RT_like"/>
    <property type="match status" value="1"/>
</dbReference>
<dbReference type="InterPro" id="IPR035901">
    <property type="entry name" value="GIY-YIG_endonuc_sf"/>
</dbReference>
<accession>A0A9J7MR85</accession>
<dbReference type="Pfam" id="PF26215">
    <property type="entry name" value="HTH_animal"/>
    <property type="match status" value="1"/>
</dbReference>
<dbReference type="Pfam" id="PF01541">
    <property type="entry name" value="GIY-YIG"/>
    <property type="match status" value="1"/>
</dbReference>
<dbReference type="InterPro" id="IPR000305">
    <property type="entry name" value="GIY-YIG_endonuc"/>
</dbReference>
<evidence type="ECO:0000259" key="2">
    <source>
        <dbReference type="PROSITE" id="PS50164"/>
    </source>
</evidence>